<comment type="caution">
    <text evidence="1">The sequence shown here is derived from an EMBL/GenBank/DDBJ whole genome shotgun (WGS) entry which is preliminary data.</text>
</comment>
<evidence type="ECO:0000313" key="1">
    <source>
        <dbReference type="EMBL" id="KAK8048157.1"/>
    </source>
</evidence>
<reference evidence="1 2" key="1">
    <citation type="submission" date="2023-01" db="EMBL/GenBank/DDBJ databases">
        <title>Analysis of 21 Apiospora genomes using comparative genomics revels a genus with tremendous synthesis potential of carbohydrate active enzymes and secondary metabolites.</title>
        <authorList>
            <person name="Sorensen T."/>
        </authorList>
    </citation>
    <scope>NUCLEOTIDE SEQUENCE [LARGE SCALE GENOMIC DNA]</scope>
    <source>
        <strain evidence="1 2">CBS 135458</strain>
    </source>
</reference>
<keyword evidence="2" id="KW-1185">Reference proteome</keyword>
<evidence type="ECO:0000313" key="2">
    <source>
        <dbReference type="Proteomes" id="UP001480595"/>
    </source>
</evidence>
<accession>A0ABR1TNW8</accession>
<organism evidence="1 2">
    <name type="scientific">Apiospora phragmitis</name>
    <dbReference type="NCBI Taxonomy" id="2905665"/>
    <lineage>
        <taxon>Eukaryota</taxon>
        <taxon>Fungi</taxon>
        <taxon>Dikarya</taxon>
        <taxon>Ascomycota</taxon>
        <taxon>Pezizomycotina</taxon>
        <taxon>Sordariomycetes</taxon>
        <taxon>Xylariomycetidae</taxon>
        <taxon>Amphisphaeriales</taxon>
        <taxon>Apiosporaceae</taxon>
        <taxon>Apiospora</taxon>
    </lineage>
</organism>
<proteinExistence type="predicted"/>
<dbReference type="EMBL" id="JAQQWL010000011">
    <property type="protein sequence ID" value="KAK8048157.1"/>
    <property type="molecule type" value="Genomic_DNA"/>
</dbReference>
<evidence type="ECO:0008006" key="3">
    <source>
        <dbReference type="Google" id="ProtNLM"/>
    </source>
</evidence>
<sequence length="175" mass="18955">MSQEGPGQVPNQKMRIEVQPPGHVGVNQTLYPPVVISIPHDVKCNMVYAYLKLPSGNFAAATLSGMSESGVPYAMTPSSGGGGGSSSSSSSHPRKYSVFPCLSIEHAGKYRIFVTAIKVHKDHWETKAYATSDEFQVYSDAVDDVTGSPKEETLLENLHLQGFWRRAGDPDPTQT</sequence>
<dbReference type="Gene3D" id="2.60.40.3960">
    <property type="entry name" value="Velvet domain"/>
    <property type="match status" value="1"/>
</dbReference>
<name>A0ABR1TNW8_9PEZI</name>
<gene>
    <name evidence="1" type="ORF">PG994_009887</name>
</gene>
<dbReference type="InterPro" id="IPR038491">
    <property type="entry name" value="Velvet_dom_sf"/>
</dbReference>
<dbReference type="GeneID" id="92094359"/>
<protein>
    <recommendedName>
        <fullName evidence="3">Velvet domain-containing protein</fullName>
    </recommendedName>
</protein>
<dbReference type="Proteomes" id="UP001480595">
    <property type="component" value="Unassembled WGS sequence"/>
</dbReference>
<dbReference type="RefSeq" id="XP_066710406.1">
    <property type="nucleotide sequence ID" value="XM_066861296.1"/>
</dbReference>